<proteinExistence type="predicted"/>
<evidence type="ECO:0000313" key="1">
    <source>
        <dbReference type="EMBL" id="THY32774.1"/>
    </source>
</evidence>
<name>A0A4S9LTN6_AURPU</name>
<reference evidence="1 2" key="1">
    <citation type="submission" date="2018-10" db="EMBL/GenBank/DDBJ databases">
        <title>Fifty Aureobasidium pullulans genomes reveal a recombining polyextremotolerant generalist.</title>
        <authorList>
            <person name="Gostincar C."/>
            <person name="Turk M."/>
            <person name="Zajc J."/>
            <person name="Gunde-Cimerman N."/>
        </authorList>
    </citation>
    <scope>NUCLEOTIDE SEQUENCE [LARGE SCALE GENOMIC DNA]</scope>
    <source>
        <strain evidence="1 2">EXF-6604</strain>
    </source>
</reference>
<comment type="caution">
    <text evidence="1">The sequence shown here is derived from an EMBL/GenBank/DDBJ whole genome shotgun (WGS) entry which is preliminary data.</text>
</comment>
<accession>A0A4S9LTN6</accession>
<sequence>MLNNPHFKIIFSSPSLSASFFQSHIKSRMPSLNKSILILAAITQAAFVLAAPIPQLAGEGNACSSILSSTDNGIGYGIENAEDNTAALIKSGKVGRRQLAGEGNACSSILSSTDNGIGYGVKNAEDNTAALISSSTKPKRQADKIANGAANILSALGQNDLAQIEKSNGDTIDGQLTDDASKAGAQIGAYEEKTLEGIGKTIPRVKRQGDKIANGAADSISAMGQNDLAEIEKSNGDTLDGQLTDDATNAGAQVGAFEESTLENLGKMIPN</sequence>
<evidence type="ECO:0000313" key="2">
    <source>
        <dbReference type="Proteomes" id="UP000306584"/>
    </source>
</evidence>
<dbReference type="AlphaFoldDB" id="A0A4S9LTN6"/>
<protein>
    <submittedName>
        <fullName evidence="1">Uncharacterized protein</fullName>
    </submittedName>
</protein>
<gene>
    <name evidence="1" type="ORF">D6D01_02438</name>
</gene>
<organism evidence="1 2">
    <name type="scientific">Aureobasidium pullulans</name>
    <name type="common">Black yeast</name>
    <name type="synonym">Pullularia pullulans</name>
    <dbReference type="NCBI Taxonomy" id="5580"/>
    <lineage>
        <taxon>Eukaryota</taxon>
        <taxon>Fungi</taxon>
        <taxon>Dikarya</taxon>
        <taxon>Ascomycota</taxon>
        <taxon>Pezizomycotina</taxon>
        <taxon>Dothideomycetes</taxon>
        <taxon>Dothideomycetidae</taxon>
        <taxon>Dothideales</taxon>
        <taxon>Saccotheciaceae</taxon>
        <taxon>Aureobasidium</taxon>
    </lineage>
</organism>
<dbReference type="Proteomes" id="UP000306584">
    <property type="component" value="Unassembled WGS sequence"/>
</dbReference>
<dbReference type="EMBL" id="QZBD01000055">
    <property type="protein sequence ID" value="THY32774.1"/>
    <property type="molecule type" value="Genomic_DNA"/>
</dbReference>